<name>V4RG87_9HYPH</name>
<dbReference type="eggNOG" id="COG0840">
    <property type="taxonomic scope" value="Bacteria"/>
</dbReference>
<keyword evidence="2" id="KW-1185">Reference proteome</keyword>
<dbReference type="AlphaFoldDB" id="V4RG87"/>
<dbReference type="Proteomes" id="UP000017819">
    <property type="component" value="Unassembled WGS sequence"/>
</dbReference>
<dbReference type="EMBL" id="AWXZ01000026">
    <property type="protein sequence ID" value="ESR25161.1"/>
    <property type="molecule type" value="Genomic_DNA"/>
</dbReference>
<accession>V4RG87</accession>
<evidence type="ECO:0000313" key="1">
    <source>
        <dbReference type="EMBL" id="ESR25161.1"/>
    </source>
</evidence>
<reference evidence="1 2" key="1">
    <citation type="journal article" date="2014" name="Genome Announc.">
        <title>Draft Genome Sequence of Lutibaculum baratangense Strain AMV1T, Isolated from a Mud Volcano in Andamans, India.</title>
        <authorList>
            <person name="Singh A."/>
            <person name="Sreenivas A."/>
            <person name="Sathyanarayana Reddy G."/>
            <person name="Pinnaka A.K."/>
            <person name="Shivaji S."/>
        </authorList>
    </citation>
    <scope>NUCLEOTIDE SEQUENCE [LARGE SCALE GENOMIC DNA]</scope>
    <source>
        <strain evidence="1 2">AMV1</strain>
    </source>
</reference>
<dbReference type="STRING" id="631454.N177_2035"/>
<proteinExistence type="predicted"/>
<comment type="caution">
    <text evidence="1">The sequence shown here is derived from an EMBL/GenBank/DDBJ whole genome shotgun (WGS) entry which is preliminary data.</text>
</comment>
<protein>
    <submittedName>
        <fullName evidence="1">Methyl-accepting chemotaxis sensory transducer</fullName>
    </submittedName>
</protein>
<gene>
    <name evidence="1" type="ORF">N177_2035</name>
</gene>
<evidence type="ECO:0000313" key="2">
    <source>
        <dbReference type="Proteomes" id="UP000017819"/>
    </source>
</evidence>
<organism evidence="1 2">
    <name type="scientific">Lutibaculum baratangense AMV1</name>
    <dbReference type="NCBI Taxonomy" id="631454"/>
    <lineage>
        <taxon>Bacteria</taxon>
        <taxon>Pseudomonadati</taxon>
        <taxon>Pseudomonadota</taxon>
        <taxon>Alphaproteobacteria</taxon>
        <taxon>Hyphomicrobiales</taxon>
        <taxon>Tepidamorphaceae</taxon>
        <taxon>Lutibaculum</taxon>
    </lineage>
</organism>
<sequence>MDQVTQQNAAMVEQTTAASHNLSGEAKELERLVARFTLGGGADAPSAPAPARKARPQAARQSYKTAGNAALKAAPIEESWEEF</sequence>